<accession>A0A822ZTK4</accession>
<gene>
    <name evidence="1" type="ORF">HUJ06_003428</name>
</gene>
<dbReference type="AlphaFoldDB" id="A0A822ZTK4"/>
<name>A0A822ZTK4_NELNU</name>
<dbReference type="Proteomes" id="UP000607653">
    <property type="component" value="Unassembled WGS sequence"/>
</dbReference>
<reference evidence="1 2" key="1">
    <citation type="journal article" date="2020" name="Mol. Biol. Evol.">
        <title>Distinct Expression and Methylation Patterns for Genes with Different Fates following a Single Whole-Genome Duplication in Flowering Plants.</title>
        <authorList>
            <person name="Shi T."/>
            <person name="Rahmani R.S."/>
            <person name="Gugger P.F."/>
            <person name="Wang M."/>
            <person name="Li H."/>
            <person name="Zhang Y."/>
            <person name="Li Z."/>
            <person name="Wang Q."/>
            <person name="Van de Peer Y."/>
            <person name="Marchal K."/>
            <person name="Chen J."/>
        </authorList>
    </citation>
    <scope>NUCLEOTIDE SEQUENCE [LARGE SCALE GENOMIC DNA]</scope>
    <source>
        <tissue evidence="1">Leaf</tissue>
    </source>
</reference>
<comment type="caution">
    <text evidence="1">The sequence shown here is derived from an EMBL/GenBank/DDBJ whole genome shotgun (WGS) entry which is preliminary data.</text>
</comment>
<sequence length="47" mass="5338">MDCKDLYQVILLPSNDFGEHYFSLASAIIWILTSLSTTEQFLCLPPC</sequence>
<dbReference type="EMBL" id="DUZY01000007">
    <property type="protein sequence ID" value="DAD45198.1"/>
    <property type="molecule type" value="Genomic_DNA"/>
</dbReference>
<proteinExistence type="predicted"/>
<keyword evidence="2" id="KW-1185">Reference proteome</keyword>
<evidence type="ECO:0000313" key="2">
    <source>
        <dbReference type="Proteomes" id="UP000607653"/>
    </source>
</evidence>
<protein>
    <submittedName>
        <fullName evidence="1">Uncharacterized protein</fullName>
    </submittedName>
</protein>
<organism evidence="1 2">
    <name type="scientific">Nelumbo nucifera</name>
    <name type="common">Sacred lotus</name>
    <dbReference type="NCBI Taxonomy" id="4432"/>
    <lineage>
        <taxon>Eukaryota</taxon>
        <taxon>Viridiplantae</taxon>
        <taxon>Streptophyta</taxon>
        <taxon>Embryophyta</taxon>
        <taxon>Tracheophyta</taxon>
        <taxon>Spermatophyta</taxon>
        <taxon>Magnoliopsida</taxon>
        <taxon>Proteales</taxon>
        <taxon>Nelumbonaceae</taxon>
        <taxon>Nelumbo</taxon>
    </lineage>
</organism>
<evidence type="ECO:0000313" key="1">
    <source>
        <dbReference type="EMBL" id="DAD45198.1"/>
    </source>
</evidence>